<evidence type="ECO:0000256" key="5">
    <source>
        <dbReference type="ARBA" id="ARBA00022676"/>
    </source>
</evidence>
<comment type="similarity">
    <text evidence="2">Belongs to the NadC/ModD family.</text>
</comment>
<evidence type="ECO:0000256" key="4">
    <source>
        <dbReference type="ARBA" id="ARBA00022642"/>
    </source>
</evidence>
<gene>
    <name evidence="10" type="primary">nadC_14</name>
    <name evidence="10" type="ORF">GALL_395480</name>
</gene>
<dbReference type="EC" id="2.4.2.19" evidence="3"/>
<dbReference type="InterPro" id="IPR022412">
    <property type="entry name" value="Quinolinate_PRibosylTrfase_N"/>
</dbReference>
<dbReference type="InterPro" id="IPR036068">
    <property type="entry name" value="Nicotinate_pribotase-like_C"/>
</dbReference>
<feature type="domain" description="Quinolinate phosphoribosyl transferase C-terminal" evidence="8">
    <location>
        <begin position="185"/>
        <end position="355"/>
    </location>
</feature>
<keyword evidence="6 10" id="KW-0808">Transferase</keyword>
<dbReference type="AlphaFoldDB" id="A0A1J5Q503"/>
<reference evidence="10" key="1">
    <citation type="submission" date="2016-10" db="EMBL/GenBank/DDBJ databases">
        <title>Sequence of Gallionella enrichment culture.</title>
        <authorList>
            <person name="Poehlein A."/>
            <person name="Muehling M."/>
            <person name="Daniel R."/>
        </authorList>
    </citation>
    <scope>NUCLEOTIDE SEQUENCE</scope>
</reference>
<comment type="caution">
    <text evidence="10">The sequence shown here is derived from an EMBL/GenBank/DDBJ whole genome shotgun (WGS) entry which is preliminary data.</text>
</comment>
<keyword evidence="5 10" id="KW-0328">Glycosyltransferase</keyword>
<dbReference type="Pfam" id="PF01729">
    <property type="entry name" value="QRPTase_C"/>
    <property type="match status" value="1"/>
</dbReference>
<evidence type="ECO:0000256" key="6">
    <source>
        <dbReference type="ARBA" id="ARBA00022679"/>
    </source>
</evidence>
<accession>A0A1J5Q503</accession>
<dbReference type="GO" id="GO:0009435">
    <property type="term" value="P:NAD+ biosynthetic process"/>
    <property type="evidence" value="ECO:0007669"/>
    <property type="project" value="UniProtKB-UniPathway"/>
</dbReference>
<dbReference type="InterPro" id="IPR002638">
    <property type="entry name" value="Quinolinate_PRibosylTrfase_C"/>
</dbReference>
<evidence type="ECO:0000313" key="10">
    <source>
        <dbReference type="EMBL" id="OIQ78742.1"/>
    </source>
</evidence>
<evidence type="ECO:0000256" key="7">
    <source>
        <dbReference type="SAM" id="MobiDB-lite"/>
    </source>
</evidence>
<evidence type="ECO:0000259" key="9">
    <source>
        <dbReference type="Pfam" id="PF02749"/>
    </source>
</evidence>
<dbReference type="UniPathway" id="UPA00253">
    <property type="reaction ID" value="UER00331"/>
</dbReference>
<dbReference type="Pfam" id="PF02749">
    <property type="entry name" value="QRPTase_N"/>
    <property type="match status" value="1"/>
</dbReference>
<proteinExistence type="inferred from homology"/>
<dbReference type="SUPFAM" id="SSF51690">
    <property type="entry name" value="Nicotinate/Quinolinate PRTase C-terminal domain-like"/>
    <property type="match status" value="1"/>
</dbReference>
<feature type="region of interest" description="Disordered" evidence="7">
    <location>
        <begin position="1"/>
        <end position="48"/>
    </location>
</feature>
<dbReference type="InterPro" id="IPR004393">
    <property type="entry name" value="NadC"/>
</dbReference>
<dbReference type="EMBL" id="MLJW01001344">
    <property type="protein sequence ID" value="OIQ78742.1"/>
    <property type="molecule type" value="Genomic_DNA"/>
</dbReference>
<organism evidence="10">
    <name type="scientific">mine drainage metagenome</name>
    <dbReference type="NCBI Taxonomy" id="410659"/>
    <lineage>
        <taxon>unclassified sequences</taxon>
        <taxon>metagenomes</taxon>
        <taxon>ecological metagenomes</taxon>
    </lineage>
</organism>
<sequence>MRRDGARGDQYGAGVTESTARPPESGTTPHVDVRPVVRPVVGSEPDPGDAAAAGLGGLVPTARISTAGLDPVWAVATVAVALDEDLGPAPGRDVTTQATVAPHEPGVAHLVARAAGVVAGLPVVSEVVRQVALRFDLEPVTVDVVVRDGEKVAPGQVLAVLRGPVQVLLIAERTVLNLVSRASGVATHTRRWADALDGTGALVLDTRKTTPGLRQLEKYAVRCGGGTNKRMGLYDVAMVKDNHVVAAGSVSAAVAAVRDRFPDVDVQVEADTREQALEALDAGARFLLLDNMATGVLADVVAAVRAREGETGRVELEATGNLTLDRAREVAATGVDYLSVGGLTHSSPILDLALDLVARG</sequence>
<dbReference type="GO" id="GO:0034213">
    <property type="term" value="P:quinolinate catabolic process"/>
    <property type="evidence" value="ECO:0007669"/>
    <property type="project" value="TreeGrafter"/>
</dbReference>
<dbReference type="GO" id="GO:0005737">
    <property type="term" value="C:cytoplasm"/>
    <property type="evidence" value="ECO:0007669"/>
    <property type="project" value="TreeGrafter"/>
</dbReference>
<feature type="domain" description="Quinolinate phosphoribosyl transferase N-terminal" evidence="9">
    <location>
        <begin position="93"/>
        <end position="183"/>
    </location>
</feature>
<evidence type="ECO:0000256" key="2">
    <source>
        <dbReference type="ARBA" id="ARBA00009400"/>
    </source>
</evidence>
<dbReference type="Gene3D" id="3.20.20.70">
    <property type="entry name" value="Aldolase class I"/>
    <property type="match status" value="1"/>
</dbReference>
<evidence type="ECO:0000259" key="8">
    <source>
        <dbReference type="Pfam" id="PF01729"/>
    </source>
</evidence>
<dbReference type="Gene3D" id="3.90.1170.20">
    <property type="entry name" value="Quinolinate phosphoribosyl transferase, N-terminal domain"/>
    <property type="match status" value="1"/>
</dbReference>
<evidence type="ECO:0000256" key="1">
    <source>
        <dbReference type="ARBA" id="ARBA00004893"/>
    </source>
</evidence>
<comment type="pathway">
    <text evidence="1">Cofactor biosynthesis; NAD(+) biosynthesis; nicotinate D-ribonucleotide from quinolinate: step 1/1.</text>
</comment>
<dbReference type="CDD" id="cd01572">
    <property type="entry name" value="QPRTase"/>
    <property type="match status" value="1"/>
</dbReference>
<dbReference type="FunFam" id="3.20.20.70:FF:000030">
    <property type="entry name" value="Nicotinate-nucleotide pyrophosphorylase, carboxylating"/>
    <property type="match status" value="1"/>
</dbReference>
<dbReference type="InterPro" id="IPR037128">
    <property type="entry name" value="Quinolinate_PRibosylTase_N_sf"/>
</dbReference>
<dbReference type="PANTHER" id="PTHR32179">
    <property type="entry name" value="NICOTINATE-NUCLEOTIDE PYROPHOSPHORYLASE [CARBOXYLATING]"/>
    <property type="match status" value="1"/>
</dbReference>
<dbReference type="GO" id="GO:0004514">
    <property type="term" value="F:nicotinate-nucleotide diphosphorylase (carboxylating) activity"/>
    <property type="evidence" value="ECO:0007669"/>
    <property type="project" value="UniProtKB-EC"/>
</dbReference>
<dbReference type="PANTHER" id="PTHR32179:SF3">
    <property type="entry name" value="NICOTINATE-NUCLEOTIDE PYROPHOSPHORYLASE [CARBOXYLATING]"/>
    <property type="match status" value="1"/>
</dbReference>
<dbReference type="InterPro" id="IPR013785">
    <property type="entry name" value="Aldolase_TIM"/>
</dbReference>
<name>A0A1J5Q503_9ZZZZ</name>
<protein>
    <recommendedName>
        <fullName evidence="3">nicotinate-nucleotide diphosphorylase (carboxylating)</fullName>
        <ecNumber evidence="3">2.4.2.19</ecNumber>
    </recommendedName>
</protein>
<keyword evidence="4" id="KW-0662">Pyridine nucleotide biosynthesis</keyword>
<dbReference type="SUPFAM" id="SSF54675">
    <property type="entry name" value="Nicotinate/Quinolinate PRTase N-terminal domain-like"/>
    <property type="match status" value="1"/>
</dbReference>
<evidence type="ECO:0000256" key="3">
    <source>
        <dbReference type="ARBA" id="ARBA00011944"/>
    </source>
</evidence>
<dbReference type="InterPro" id="IPR027277">
    <property type="entry name" value="NadC/ModD"/>
</dbReference>
<dbReference type="NCBIfam" id="TIGR00078">
    <property type="entry name" value="nadC"/>
    <property type="match status" value="1"/>
</dbReference>